<accession>D2I5U0</accession>
<gene>
    <name evidence="8" type="ORF">PANDA_021081</name>
</gene>
<dbReference type="GO" id="GO:0008201">
    <property type="term" value="F:heparin binding"/>
    <property type="evidence" value="ECO:0007669"/>
    <property type="project" value="TreeGrafter"/>
</dbReference>
<keyword evidence="3" id="KW-0677">Repeat</keyword>
<dbReference type="GO" id="GO:0045667">
    <property type="term" value="P:regulation of osteoblast differentiation"/>
    <property type="evidence" value="ECO:0007669"/>
    <property type="project" value="TreeGrafter"/>
</dbReference>
<keyword evidence="4" id="KW-1015">Disulfide bond</keyword>
<keyword evidence="2" id="KW-0732">Signal</keyword>
<name>D2I5U0_AILME</name>
<sequence>MSRGGLVMSEARESQNPGAGDCSGKLWLWRHEDANRKWYQIWKKPGRMTQPPSPLPLRLEASRASRVTRHSAEKHEKRCGYEVGGWKIGTHQYPDQIVEKTSTWITVGEFHQPEELGTFIGHVLFVPAPSESKILRSLLIDSTSSHSAGQYQTSGPRECCFSSGLVAHSSFFMASCFLYPVWTGGDKAAVPPAKPHDNDRRLHLQCVPSEHDECGSGQHNCDENAICTNTVQGHSCTCKPGYVGNGTVCRVFMGQTLFAMMVAEPGQGSVPGLSPGEGTGQQRRRKNALSLHFGLNAKGSNQYKIDMGQCGNHSVGFILDYLGQSGPSLGLASHIVFILRAEAEETMLDTKDKWKNTYNVQMSTDFGGMANVDLPATVYWQNP</sequence>
<evidence type="ECO:0000256" key="2">
    <source>
        <dbReference type="ARBA" id="ARBA00022729"/>
    </source>
</evidence>
<dbReference type="GO" id="GO:0005737">
    <property type="term" value="C:cytoplasm"/>
    <property type="evidence" value="ECO:0007669"/>
    <property type="project" value="TreeGrafter"/>
</dbReference>
<evidence type="ECO:0000256" key="1">
    <source>
        <dbReference type="ARBA" id="ARBA00022536"/>
    </source>
</evidence>
<evidence type="ECO:0000256" key="6">
    <source>
        <dbReference type="PROSITE-ProRule" id="PRU00076"/>
    </source>
</evidence>
<dbReference type="InterPro" id="IPR024731">
    <property type="entry name" value="NELL2-like_EGF"/>
</dbReference>
<dbReference type="InterPro" id="IPR051586">
    <property type="entry name" value="PKC-binding_NELL"/>
</dbReference>
<evidence type="ECO:0000256" key="4">
    <source>
        <dbReference type="ARBA" id="ARBA00023157"/>
    </source>
</evidence>
<dbReference type="SMART" id="SM00179">
    <property type="entry name" value="EGF_CA"/>
    <property type="match status" value="1"/>
</dbReference>
<dbReference type="CDD" id="cd00054">
    <property type="entry name" value="EGF_CA"/>
    <property type="match status" value="1"/>
</dbReference>
<keyword evidence="1 6" id="KW-0245">EGF-like domain</keyword>
<proteinExistence type="predicted"/>
<dbReference type="GO" id="GO:0005615">
    <property type="term" value="C:extracellular space"/>
    <property type="evidence" value="ECO:0007669"/>
    <property type="project" value="TreeGrafter"/>
</dbReference>
<organism evidence="8">
    <name type="scientific">Ailuropoda melanoleuca</name>
    <name type="common">Giant panda</name>
    <dbReference type="NCBI Taxonomy" id="9646"/>
    <lineage>
        <taxon>Eukaryota</taxon>
        <taxon>Metazoa</taxon>
        <taxon>Chordata</taxon>
        <taxon>Craniata</taxon>
        <taxon>Vertebrata</taxon>
        <taxon>Euteleostomi</taxon>
        <taxon>Mammalia</taxon>
        <taxon>Eutheria</taxon>
        <taxon>Laurasiatheria</taxon>
        <taxon>Carnivora</taxon>
        <taxon>Caniformia</taxon>
        <taxon>Ursidae</taxon>
        <taxon>Ailuropoda</taxon>
    </lineage>
</organism>
<evidence type="ECO:0000313" key="8">
    <source>
        <dbReference type="EMBL" id="EFB19446.1"/>
    </source>
</evidence>
<reference evidence="8" key="1">
    <citation type="journal article" date="2010" name="Nature">
        <title>The sequence and de novo assembly of the giant panda genome.</title>
        <authorList>
            <person name="Li R."/>
            <person name="Fan W."/>
            <person name="Tian G."/>
            <person name="Zhu H."/>
            <person name="He L."/>
            <person name="Cai J."/>
            <person name="Huang Q."/>
            <person name="Cai Q."/>
            <person name="Li B."/>
            <person name="Bai Y."/>
            <person name="Zhang Z."/>
            <person name="Zhang Y."/>
            <person name="Wang W."/>
            <person name="Li J."/>
            <person name="Wei F."/>
            <person name="Li H."/>
            <person name="Jian M."/>
            <person name="Li J."/>
            <person name="Zhang Z."/>
            <person name="Nielsen R."/>
            <person name="Li D."/>
            <person name="Gu W."/>
            <person name="Yang Z."/>
            <person name="Xuan Z."/>
            <person name="Ryder O.A."/>
            <person name="Leung F.C."/>
            <person name="Zhou Y."/>
            <person name="Cao J."/>
            <person name="Sun X."/>
            <person name="Fu Y."/>
            <person name="Fang X."/>
            <person name="Guo X."/>
            <person name="Wang B."/>
            <person name="Hou R."/>
            <person name="Shen F."/>
            <person name="Mu B."/>
            <person name="Ni P."/>
            <person name="Lin R."/>
            <person name="Qian W."/>
            <person name="Wang G."/>
            <person name="Yu C."/>
            <person name="Nie W."/>
            <person name="Wang J."/>
            <person name="Wu Z."/>
            <person name="Liang H."/>
            <person name="Min J."/>
            <person name="Wu Q."/>
            <person name="Cheng S."/>
            <person name="Ruan J."/>
            <person name="Wang M."/>
            <person name="Shi Z."/>
            <person name="Wen M."/>
            <person name="Liu B."/>
            <person name="Ren X."/>
            <person name="Zheng H."/>
            <person name="Dong D."/>
            <person name="Cook K."/>
            <person name="Shan G."/>
            <person name="Zhang H."/>
            <person name="Kosiol C."/>
            <person name="Xie X."/>
            <person name="Lu Z."/>
            <person name="Zheng H."/>
            <person name="Li Y."/>
            <person name="Steiner C.C."/>
            <person name="Lam T.T."/>
            <person name="Lin S."/>
            <person name="Zhang Q."/>
            <person name="Li G."/>
            <person name="Tian J."/>
            <person name="Gong T."/>
            <person name="Liu H."/>
            <person name="Zhang D."/>
            <person name="Fang L."/>
            <person name="Ye C."/>
            <person name="Zhang J."/>
            <person name="Hu W."/>
            <person name="Xu A."/>
            <person name="Ren Y."/>
            <person name="Zhang G."/>
            <person name="Bruford M.W."/>
            <person name="Li Q."/>
            <person name="Ma L."/>
            <person name="Guo Y."/>
            <person name="An N."/>
            <person name="Hu Y."/>
            <person name="Zheng Y."/>
            <person name="Shi Y."/>
            <person name="Li Z."/>
            <person name="Liu Q."/>
            <person name="Chen Y."/>
            <person name="Zhao J."/>
            <person name="Qu N."/>
            <person name="Zhao S."/>
            <person name="Tian F."/>
            <person name="Wang X."/>
            <person name="Wang H."/>
            <person name="Xu L."/>
            <person name="Liu X."/>
            <person name="Vinar T."/>
            <person name="Wang Y."/>
            <person name="Lam T.W."/>
            <person name="Yiu S.M."/>
            <person name="Liu S."/>
            <person name="Zhang H."/>
            <person name="Li D."/>
            <person name="Huang Y."/>
            <person name="Wang X."/>
            <person name="Yang G."/>
            <person name="Jiang Z."/>
            <person name="Wang J."/>
            <person name="Qin N."/>
            <person name="Li L."/>
            <person name="Li J."/>
            <person name="Bolund L."/>
            <person name="Kristiansen K."/>
            <person name="Wong G.K."/>
            <person name="Olson M."/>
            <person name="Zhang X."/>
            <person name="Li S."/>
            <person name="Yang H."/>
            <person name="Wang J."/>
            <person name="Wang J."/>
        </authorList>
    </citation>
    <scope>NUCLEOTIDE SEQUENCE [LARGE SCALE GENOMIC DNA]</scope>
</reference>
<dbReference type="SUPFAM" id="SSF57196">
    <property type="entry name" value="EGF/Laminin"/>
    <property type="match status" value="1"/>
</dbReference>
<dbReference type="GO" id="GO:0045778">
    <property type="term" value="P:positive regulation of ossification"/>
    <property type="evidence" value="ECO:0007669"/>
    <property type="project" value="TreeGrafter"/>
</dbReference>
<comment type="caution">
    <text evidence="6">Lacks conserved residue(s) required for the propagation of feature annotation.</text>
</comment>
<evidence type="ECO:0000256" key="5">
    <source>
        <dbReference type="ARBA" id="ARBA00023180"/>
    </source>
</evidence>
<dbReference type="Pfam" id="PF12947">
    <property type="entry name" value="EGF_3"/>
    <property type="match status" value="1"/>
</dbReference>
<dbReference type="PROSITE" id="PS01186">
    <property type="entry name" value="EGF_2"/>
    <property type="match status" value="1"/>
</dbReference>
<dbReference type="PROSITE" id="PS50026">
    <property type="entry name" value="EGF_3"/>
    <property type="match status" value="1"/>
</dbReference>
<dbReference type="InterPro" id="IPR000742">
    <property type="entry name" value="EGF"/>
</dbReference>
<dbReference type="InParanoid" id="D2I5U0"/>
<dbReference type="Gene3D" id="2.10.25.10">
    <property type="entry name" value="Laminin"/>
    <property type="match status" value="1"/>
</dbReference>
<dbReference type="AlphaFoldDB" id="D2I5U0"/>
<evidence type="ECO:0000259" key="7">
    <source>
        <dbReference type="PROSITE" id="PS50026"/>
    </source>
</evidence>
<dbReference type="InterPro" id="IPR001881">
    <property type="entry name" value="EGF-like_Ca-bd_dom"/>
</dbReference>
<feature type="domain" description="EGF-like" evidence="7">
    <location>
        <begin position="210"/>
        <end position="250"/>
    </location>
</feature>
<dbReference type="EMBL" id="GL194790">
    <property type="protein sequence ID" value="EFB19446.1"/>
    <property type="molecule type" value="Genomic_DNA"/>
</dbReference>
<evidence type="ECO:0000256" key="3">
    <source>
        <dbReference type="ARBA" id="ARBA00022737"/>
    </source>
</evidence>
<dbReference type="GO" id="GO:0005080">
    <property type="term" value="F:protein kinase C binding"/>
    <property type="evidence" value="ECO:0007669"/>
    <property type="project" value="TreeGrafter"/>
</dbReference>
<dbReference type="FunFam" id="2.10.25.10:FF:000038">
    <property type="entry name" value="Fibrillin 2"/>
    <property type="match status" value="1"/>
</dbReference>
<protein>
    <recommendedName>
        <fullName evidence="7">EGF-like domain-containing protein</fullName>
    </recommendedName>
</protein>
<keyword evidence="5" id="KW-0325">Glycoprotein</keyword>
<dbReference type="PANTHER" id="PTHR24042:SF2">
    <property type="entry name" value="PROTEIN KINASE C-BINDING PROTEIN NELL1"/>
    <property type="match status" value="1"/>
</dbReference>
<dbReference type="SMART" id="SM00181">
    <property type="entry name" value="EGF"/>
    <property type="match status" value="1"/>
</dbReference>
<dbReference type="GO" id="GO:0005509">
    <property type="term" value="F:calcium ion binding"/>
    <property type="evidence" value="ECO:0007669"/>
    <property type="project" value="InterPro"/>
</dbReference>
<dbReference type="PANTHER" id="PTHR24042">
    <property type="entry name" value="NEL HOMOLOG"/>
    <property type="match status" value="1"/>
</dbReference>